<gene>
    <name evidence="2" type="ORF">PENTCL1PPCAC_17620</name>
</gene>
<protein>
    <recommendedName>
        <fullName evidence="4">Protein kinase domain-containing protein</fullName>
    </recommendedName>
</protein>
<feature type="non-terminal residue" evidence="2">
    <location>
        <position position="1"/>
    </location>
</feature>
<keyword evidence="3" id="KW-1185">Reference proteome</keyword>
<dbReference type="EMBL" id="BTSX01000004">
    <property type="protein sequence ID" value="GMS95445.1"/>
    <property type="molecule type" value="Genomic_DNA"/>
</dbReference>
<proteinExistence type="predicted"/>
<feature type="non-terminal residue" evidence="2">
    <location>
        <position position="193"/>
    </location>
</feature>
<evidence type="ECO:0000313" key="2">
    <source>
        <dbReference type="EMBL" id="GMS95445.1"/>
    </source>
</evidence>
<dbReference type="AlphaFoldDB" id="A0AAV5TMD4"/>
<feature type="region of interest" description="Disordered" evidence="1">
    <location>
        <begin position="11"/>
        <end position="32"/>
    </location>
</feature>
<dbReference type="Proteomes" id="UP001432027">
    <property type="component" value="Unassembled WGS sequence"/>
</dbReference>
<sequence>SPIHMILQHAREMEKIDKGEGGDDCKSSTVRRRKTVLPSAEDFADDGSKETSIISTLQSTYMLQSEYRRDPQSAHFDGMRRSDGWIVRSEFERSDEEDSKGPKRIDLEAEVRRVLFYERDSTLINHLLLSFDSGSHVPWNFALFPQYLLTIPEFMIEADAADKDRGTLLRIAIHAFLGLRNLHSTDIVHGSMR</sequence>
<evidence type="ECO:0000256" key="1">
    <source>
        <dbReference type="SAM" id="MobiDB-lite"/>
    </source>
</evidence>
<comment type="caution">
    <text evidence="2">The sequence shown here is derived from an EMBL/GenBank/DDBJ whole genome shotgun (WGS) entry which is preliminary data.</text>
</comment>
<name>A0AAV5TMD4_9BILA</name>
<evidence type="ECO:0000313" key="3">
    <source>
        <dbReference type="Proteomes" id="UP001432027"/>
    </source>
</evidence>
<reference evidence="2" key="1">
    <citation type="submission" date="2023-10" db="EMBL/GenBank/DDBJ databases">
        <title>Genome assembly of Pristionchus species.</title>
        <authorList>
            <person name="Yoshida K."/>
            <person name="Sommer R.J."/>
        </authorList>
    </citation>
    <scope>NUCLEOTIDE SEQUENCE</scope>
    <source>
        <strain evidence="2">RS0144</strain>
    </source>
</reference>
<accession>A0AAV5TMD4</accession>
<evidence type="ECO:0008006" key="4">
    <source>
        <dbReference type="Google" id="ProtNLM"/>
    </source>
</evidence>
<feature type="compositionally biased region" description="Basic and acidic residues" evidence="1">
    <location>
        <begin position="11"/>
        <end position="26"/>
    </location>
</feature>
<organism evidence="2 3">
    <name type="scientific">Pristionchus entomophagus</name>
    <dbReference type="NCBI Taxonomy" id="358040"/>
    <lineage>
        <taxon>Eukaryota</taxon>
        <taxon>Metazoa</taxon>
        <taxon>Ecdysozoa</taxon>
        <taxon>Nematoda</taxon>
        <taxon>Chromadorea</taxon>
        <taxon>Rhabditida</taxon>
        <taxon>Rhabditina</taxon>
        <taxon>Diplogasteromorpha</taxon>
        <taxon>Diplogasteroidea</taxon>
        <taxon>Neodiplogasteridae</taxon>
        <taxon>Pristionchus</taxon>
    </lineage>
</organism>